<reference evidence="3 4" key="1">
    <citation type="submission" date="2024-02" db="EMBL/GenBank/DDBJ databases">
        <title>De novo assembly and annotation of 12 fungi associated with fruit tree decline syndrome in Ontario, Canada.</title>
        <authorList>
            <person name="Sulman M."/>
            <person name="Ellouze W."/>
            <person name="Ilyukhin E."/>
        </authorList>
    </citation>
    <scope>NUCLEOTIDE SEQUENCE [LARGE SCALE GENOMIC DNA]</scope>
    <source>
        <strain evidence="3 4">M11/M66-122</strain>
    </source>
</reference>
<keyword evidence="2" id="KW-0732">Signal</keyword>
<dbReference type="Proteomes" id="UP001320420">
    <property type="component" value="Unassembled WGS sequence"/>
</dbReference>
<dbReference type="EMBL" id="JAKJXP020000050">
    <property type="protein sequence ID" value="KAK7751396.1"/>
    <property type="molecule type" value="Genomic_DNA"/>
</dbReference>
<evidence type="ECO:0008006" key="5">
    <source>
        <dbReference type="Google" id="ProtNLM"/>
    </source>
</evidence>
<organism evidence="3 4">
    <name type="scientific">Diatrype stigma</name>
    <dbReference type="NCBI Taxonomy" id="117547"/>
    <lineage>
        <taxon>Eukaryota</taxon>
        <taxon>Fungi</taxon>
        <taxon>Dikarya</taxon>
        <taxon>Ascomycota</taxon>
        <taxon>Pezizomycotina</taxon>
        <taxon>Sordariomycetes</taxon>
        <taxon>Xylariomycetidae</taxon>
        <taxon>Xylariales</taxon>
        <taxon>Diatrypaceae</taxon>
        <taxon>Diatrype</taxon>
    </lineage>
</organism>
<dbReference type="AlphaFoldDB" id="A0AAN9UQK9"/>
<feature type="compositionally biased region" description="Basic and acidic residues" evidence="1">
    <location>
        <begin position="62"/>
        <end position="75"/>
    </location>
</feature>
<evidence type="ECO:0000313" key="4">
    <source>
        <dbReference type="Proteomes" id="UP001320420"/>
    </source>
</evidence>
<dbReference type="SUPFAM" id="SSF48613">
    <property type="entry name" value="Heme oxygenase-like"/>
    <property type="match status" value="1"/>
</dbReference>
<name>A0AAN9UQK9_9PEZI</name>
<keyword evidence="4" id="KW-1185">Reference proteome</keyword>
<evidence type="ECO:0000256" key="1">
    <source>
        <dbReference type="SAM" id="MobiDB-lite"/>
    </source>
</evidence>
<gene>
    <name evidence="3" type="ORF">SLS62_006652</name>
</gene>
<feature type="chain" id="PRO_5042952714" description="Thiaminase-2/PQQC domain-containing protein" evidence="2">
    <location>
        <begin position="25"/>
        <end position="282"/>
    </location>
</feature>
<evidence type="ECO:0000313" key="3">
    <source>
        <dbReference type="EMBL" id="KAK7751396.1"/>
    </source>
</evidence>
<feature type="signal peptide" evidence="2">
    <location>
        <begin position="1"/>
        <end position="24"/>
    </location>
</feature>
<comment type="caution">
    <text evidence="3">The sequence shown here is derived from an EMBL/GenBank/DDBJ whole genome shotgun (WGS) entry which is preliminary data.</text>
</comment>
<proteinExistence type="predicted"/>
<evidence type="ECO:0000256" key="2">
    <source>
        <dbReference type="SAM" id="SignalP"/>
    </source>
</evidence>
<dbReference type="Gene3D" id="1.20.910.10">
    <property type="entry name" value="Heme oxygenase-like"/>
    <property type="match status" value="1"/>
</dbReference>
<accession>A0AAN9UQK9</accession>
<feature type="region of interest" description="Disordered" evidence="1">
    <location>
        <begin position="32"/>
        <end position="75"/>
    </location>
</feature>
<dbReference type="InterPro" id="IPR016084">
    <property type="entry name" value="Haem_Oase-like_multi-hlx"/>
</dbReference>
<protein>
    <recommendedName>
        <fullName evidence="5">Thiaminase-2/PQQC domain-containing protein</fullName>
    </recommendedName>
</protein>
<sequence>MTLERLVRLLLSLYVLFSAAYCLALDHSGLDASRSKQVPPLPFRGRREASKPAVGRGSRPQQRRDGDGGIIIRRDGEAPKPKTLIAKLWDENYDLVQQFLNVEFLRFQAEHPENETLPSYRYYSVQDYYYLVDFVQFRALRMAAYPEFNATSLLAAMAGEAQAIADAAADAWAFRNGTLLGDLGVPPLLVDDGLRATPEIAYADWLQKNVDLGWFALHVMTVPCVYTSKVFKFEFLEEYKAEYYSFDAERTWTALFRQALQFEIDLFNSAIGKSLGSLQLAP</sequence>